<feature type="compositionally biased region" description="Polar residues" evidence="1">
    <location>
        <begin position="72"/>
        <end position="102"/>
    </location>
</feature>
<comment type="caution">
    <text evidence="2">The sequence shown here is derived from an EMBL/GenBank/DDBJ whole genome shotgun (WGS) entry which is preliminary data.</text>
</comment>
<evidence type="ECO:0000313" key="3">
    <source>
        <dbReference type="Proteomes" id="UP000265520"/>
    </source>
</evidence>
<name>A0A392PP48_9FABA</name>
<protein>
    <submittedName>
        <fullName evidence="2">Uncharacterized protein</fullName>
    </submittedName>
</protein>
<dbReference type="EMBL" id="LXQA010085118">
    <property type="protein sequence ID" value="MCI12675.1"/>
    <property type="molecule type" value="Genomic_DNA"/>
</dbReference>
<accession>A0A392PP48</accession>
<evidence type="ECO:0000256" key="1">
    <source>
        <dbReference type="SAM" id="MobiDB-lite"/>
    </source>
</evidence>
<dbReference type="AlphaFoldDB" id="A0A392PP48"/>
<proteinExistence type="predicted"/>
<evidence type="ECO:0000313" key="2">
    <source>
        <dbReference type="EMBL" id="MCI12675.1"/>
    </source>
</evidence>
<keyword evidence="3" id="KW-1185">Reference proteome</keyword>
<reference evidence="2 3" key="1">
    <citation type="journal article" date="2018" name="Front. Plant Sci.">
        <title>Red Clover (Trifolium pratense) and Zigzag Clover (T. medium) - A Picture of Genomic Similarities and Differences.</title>
        <authorList>
            <person name="Dluhosova J."/>
            <person name="Istvanek J."/>
            <person name="Nedelnik J."/>
            <person name="Repkova J."/>
        </authorList>
    </citation>
    <scope>NUCLEOTIDE SEQUENCE [LARGE SCALE GENOMIC DNA]</scope>
    <source>
        <strain evidence="3">cv. 10/8</strain>
        <tissue evidence="2">Leaf</tissue>
    </source>
</reference>
<feature type="non-terminal residue" evidence="2">
    <location>
        <position position="1"/>
    </location>
</feature>
<feature type="region of interest" description="Disordered" evidence="1">
    <location>
        <begin position="71"/>
        <end position="102"/>
    </location>
</feature>
<dbReference type="Proteomes" id="UP000265520">
    <property type="component" value="Unassembled WGS sequence"/>
</dbReference>
<organism evidence="2 3">
    <name type="scientific">Trifolium medium</name>
    <dbReference type="NCBI Taxonomy" id="97028"/>
    <lineage>
        <taxon>Eukaryota</taxon>
        <taxon>Viridiplantae</taxon>
        <taxon>Streptophyta</taxon>
        <taxon>Embryophyta</taxon>
        <taxon>Tracheophyta</taxon>
        <taxon>Spermatophyta</taxon>
        <taxon>Magnoliopsida</taxon>
        <taxon>eudicotyledons</taxon>
        <taxon>Gunneridae</taxon>
        <taxon>Pentapetalae</taxon>
        <taxon>rosids</taxon>
        <taxon>fabids</taxon>
        <taxon>Fabales</taxon>
        <taxon>Fabaceae</taxon>
        <taxon>Papilionoideae</taxon>
        <taxon>50 kb inversion clade</taxon>
        <taxon>NPAAA clade</taxon>
        <taxon>Hologalegina</taxon>
        <taxon>IRL clade</taxon>
        <taxon>Trifolieae</taxon>
        <taxon>Trifolium</taxon>
    </lineage>
</organism>
<sequence>TPEGDVEIRFNPQRSFKIPRSISSRYSTCNDFYTAPTELSRASSFCTAPHDLSRPSTSTSQIREETVEEIRLSNNQIPQGIYQANTPIRRTSPTQSDMSFQI</sequence>